<sequence length="136" mass="15086">MRLKIFSTCLLLFAATSCDKMETDTLFCNLTLSASLPDGAAIVRMEVDKSLESTYIRNINNRMEYDFPVFVNNKGTLRVQKGVYLISFDAKATLQDGSIVSVRSSEHSNAERAVTLLGEREEITLNLTLLDLASGK</sequence>
<proteinExistence type="predicted"/>
<dbReference type="EMBL" id="JADINB010000085">
    <property type="protein sequence ID" value="MBO8429059.1"/>
    <property type="molecule type" value="Genomic_DNA"/>
</dbReference>
<reference evidence="1" key="1">
    <citation type="submission" date="2020-10" db="EMBL/GenBank/DDBJ databases">
        <authorList>
            <person name="Gilroy R."/>
        </authorList>
    </citation>
    <scope>NUCLEOTIDE SEQUENCE</scope>
    <source>
        <strain evidence="1">15467</strain>
    </source>
</reference>
<dbReference type="PROSITE" id="PS51257">
    <property type="entry name" value="PROKAR_LIPOPROTEIN"/>
    <property type="match status" value="1"/>
</dbReference>
<comment type="caution">
    <text evidence="1">The sequence shown here is derived from an EMBL/GenBank/DDBJ whole genome shotgun (WGS) entry which is preliminary data.</text>
</comment>
<reference evidence="1" key="2">
    <citation type="journal article" date="2021" name="PeerJ">
        <title>Extensive microbial diversity within the chicken gut microbiome revealed by metagenomics and culture.</title>
        <authorList>
            <person name="Gilroy R."/>
            <person name="Ravi A."/>
            <person name="Getino M."/>
            <person name="Pursley I."/>
            <person name="Horton D.L."/>
            <person name="Alikhan N.F."/>
            <person name="Baker D."/>
            <person name="Gharbi K."/>
            <person name="Hall N."/>
            <person name="Watson M."/>
            <person name="Adriaenssens E.M."/>
            <person name="Foster-Nyarko E."/>
            <person name="Jarju S."/>
            <person name="Secka A."/>
            <person name="Antonio M."/>
            <person name="Oren A."/>
            <person name="Chaudhuri R.R."/>
            <person name="La Ragione R."/>
            <person name="Hildebrand F."/>
            <person name="Pallen M.J."/>
        </authorList>
    </citation>
    <scope>NUCLEOTIDE SEQUENCE</scope>
    <source>
        <strain evidence="1">15467</strain>
    </source>
</reference>
<evidence type="ECO:0000313" key="1">
    <source>
        <dbReference type="EMBL" id="MBO8429059.1"/>
    </source>
</evidence>
<evidence type="ECO:0000313" key="2">
    <source>
        <dbReference type="Proteomes" id="UP000823635"/>
    </source>
</evidence>
<protein>
    <recommendedName>
        <fullName evidence="3">Lipoprotein</fullName>
    </recommendedName>
</protein>
<gene>
    <name evidence="1" type="ORF">IAC68_03880</name>
</gene>
<organism evidence="1 2">
    <name type="scientific">Candidatus Egerieousia excrementavium</name>
    <dbReference type="NCBI Taxonomy" id="2840778"/>
    <lineage>
        <taxon>Bacteria</taxon>
        <taxon>Pseudomonadati</taxon>
        <taxon>Bacteroidota</taxon>
        <taxon>Bacteroidia</taxon>
        <taxon>Bacteroidales</taxon>
        <taxon>Candidatus Egerieousia</taxon>
    </lineage>
</organism>
<accession>A0A9D9DPX7</accession>
<evidence type="ECO:0008006" key="3">
    <source>
        <dbReference type="Google" id="ProtNLM"/>
    </source>
</evidence>
<dbReference type="AlphaFoldDB" id="A0A9D9DPX7"/>
<dbReference type="Proteomes" id="UP000823635">
    <property type="component" value="Unassembled WGS sequence"/>
</dbReference>
<name>A0A9D9DPX7_9BACT</name>